<keyword evidence="6 9" id="KW-1015">Disulfide bond</keyword>
<dbReference type="PANTHER" id="PTHR22722:SF14">
    <property type="entry name" value="MEGALIN, ISOFORM A"/>
    <property type="match status" value="1"/>
</dbReference>
<dbReference type="Gene3D" id="2.60.120.290">
    <property type="entry name" value="Spermadhesin, CUB domain"/>
    <property type="match status" value="1"/>
</dbReference>
<dbReference type="InterPro" id="IPR051221">
    <property type="entry name" value="LDLR-related"/>
</dbReference>
<feature type="disulfide bond" evidence="9">
    <location>
        <begin position="115"/>
        <end position="127"/>
    </location>
</feature>
<dbReference type="PROSITE" id="PS01180">
    <property type="entry name" value="CUB"/>
    <property type="match status" value="1"/>
</dbReference>
<evidence type="ECO:0000256" key="9">
    <source>
        <dbReference type="PROSITE-ProRule" id="PRU00124"/>
    </source>
</evidence>
<protein>
    <submittedName>
        <fullName evidence="12">Low-density lipoprotein receptor-related protein 1B-like</fullName>
    </submittedName>
</protein>
<feature type="disulfide bond" evidence="9">
    <location>
        <begin position="281"/>
        <end position="296"/>
    </location>
</feature>
<evidence type="ECO:0000256" key="7">
    <source>
        <dbReference type="ARBA" id="ARBA00023170"/>
    </source>
</evidence>
<keyword evidence="3" id="KW-0677">Repeat</keyword>
<name>A0ABM0ME46_SACKO</name>
<dbReference type="InterPro" id="IPR036055">
    <property type="entry name" value="LDL_receptor-like_sf"/>
</dbReference>
<dbReference type="Gene3D" id="4.10.400.10">
    <property type="entry name" value="Low-density Lipoprotein Receptor"/>
    <property type="match status" value="3"/>
</dbReference>
<sequence length="417" mass="46300">MESHVSSPTYYATVFDSAQMMVVTKMDVYMVHAAKINSDVKMEVPEGRAFQYANNVTKLQTVTKQKMNRIAAKCRMQEFKCTDAGNCLEKHKVCDGHSDCGDGSDEENCPDVKHCINGFLCDRNVTCIANSFKCDGSYDCNDRTDELNCDLGALVPGFCTIDQFRCMTGQCIPEYFRCDGTFDCFDQSDEDPNMCGTGSNTRWRDDARCGPNYLLPDGSPAECDPNSEFYCCSPSDWCGNSFAHCECIGCIDYRVGPSGPCGVGLFMCPLEGRCLSESLKCNDVPDCADGFDEQDCPCYGFRCIGMDGEEKCFLTGWVCDGNTDCLDGSDEADCNEVDCNQEFNEDHGIIFSPNYGPGLLYPFNRDCTITVNTTGGRIEFTFLEMNLEDNGCAYDYIQARNAHFMRLSLCRACSLLL</sequence>
<feature type="disulfide bond" evidence="9">
    <location>
        <begin position="319"/>
        <end position="334"/>
    </location>
</feature>
<feature type="disulfide bond" evidence="9">
    <location>
        <begin position="159"/>
        <end position="171"/>
    </location>
</feature>
<evidence type="ECO:0000256" key="3">
    <source>
        <dbReference type="ARBA" id="ARBA00022737"/>
    </source>
</evidence>
<proteinExistence type="predicted"/>
<dbReference type="InterPro" id="IPR002172">
    <property type="entry name" value="LDrepeatLR_classA_rpt"/>
</dbReference>
<evidence type="ECO:0000256" key="1">
    <source>
        <dbReference type="ARBA" id="ARBA00004167"/>
    </source>
</evidence>
<keyword evidence="2" id="KW-0812">Transmembrane</keyword>
<dbReference type="Gene3D" id="4.10.1220.10">
    <property type="entry name" value="EGF-type module"/>
    <property type="match status" value="2"/>
</dbReference>
<reference evidence="12" key="1">
    <citation type="submission" date="2025-08" db="UniProtKB">
        <authorList>
            <consortium name="RefSeq"/>
        </authorList>
    </citation>
    <scope>IDENTIFICATION</scope>
    <source>
        <tissue evidence="12">Testes</tissue>
    </source>
</reference>
<evidence type="ECO:0000256" key="2">
    <source>
        <dbReference type="ARBA" id="ARBA00022692"/>
    </source>
</evidence>
<keyword evidence="8" id="KW-0325">Glycoprotein</keyword>
<feature type="domain" description="CUB" evidence="10">
    <location>
        <begin position="339"/>
        <end position="417"/>
    </location>
</feature>
<keyword evidence="4" id="KW-1133">Transmembrane helix</keyword>
<keyword evidence="5" id="KW-0472">Membrane</keyword>
<feature type="disulfide bond" evidence="9">
    <location>
        <begin position="166"/>
        <end position="184"/>
    </location>
</feature>
<gene>
    <name evidence="12" type="primary">LOC102801673</name>
</gene>
<keyword evidence="7" id="KW-0675">Receptor</keyword>
<evidence type="ECO:0000259" key="10">
    <source>
        <dbReference type="PROSITE" id="PS01180"/>
    </source>
</evidence>
<evidence type="ECO:0000256" key="8">
    <source>
        <dbReference type="ARBA" id="ARBA00023180"/>
    </source>
</evidence>
<feature type="disulfide bond" evidence="9">
    <location>
        <begin position="94"/>
        <end position="109"/>
    </location>
</feature>
<dbReference type="InterPro" id="IPR023415">
    <property type="entry name" value="LDLR_class-A_CS"/>
</dbReference>
<dbReference type="Proteomes" id="UP000694865">
    <property type="component" value="Unplaced"/>
</dbReference>
<dbReference type="PANTHER" id="PTHR22722">
    <property type="entry name" value="LOW-DENSITY LIPOPROTEIN RECEPTOR-RELATED PROTEIN 2-RELATED"/>
    <property type="match status" value="1"/>
</dbReference>
<dbReference type="CDD" id="cd00112">
    <property type="entry name" value="LDLa"/>
    <property type="match status" value="5"/>
</dbReference>
<dbReference type="RefSeq" id="XP_006818287.1">
    <property type="nucleotide sequence ID" value="XM_006818224.1"/>
</dbReference>
<dbReference type="PROSITE" id="PS50068">
    <property type="entry name" value="LDLRA_2"/>
    <property type="match status" value="5"/>
</dbReference>
<comment type="subcellular location">
    <subcellularLocation>
        <location evidence="1">Membrane</location>
        <topology evidence="1">Single-pass membrane protein</topology>
    </subcellularLocation>
</comment>
<evidence type="ECO:0000256" key="6">
    <source>
        <dbReference type="ARBA" id="ARBA00023157"/>
    </source>
</evidence>
<organism evidence="11 12">
    <name type="scientific">Saccoglossus kowalevskii</name>
    <name type="common">Acorn worm</name>
    <dbReference type="NCBI Taxonomy" id="10224"/>
    <lineage>
        <taxon>Eukaryota</taxon>
        <taxon>Metazoa</taxon>
        <taxon>Hemichordata</taxon>
        <taxon>Enteropneusta</taxon>
        <taxon>Harrimaniidae</taxon>
        <taxon>Saccoglossus</taxon>
    </lineage>
</organism>
<comment type="caution">
    <text evidence="9">Lacks conserved residue(s) required for the propagation of feature annotation.</text>
</comment>
<evidence type="ECO:0000256" key="4">
    <source>
        <dbReference type="ARBA" id="ARBA00022989"/>
    </source>
</evidence>
<dbReference type="InterPro" id="IPR000859">
    <property type="entry name" value="CUB_dom"/>
</dbReference>
<evidence type="ECO:0000256" key="5">
    <source>
        <dbReference type="ARBA" id="ARBA00023136"/>
    </source>
</evidence>
<dbReference type="SMART" id="SM00192">
    <property type="entry name" value="LDLa"/>
    <property type="match status" value="5"/>
</dbReference>
<dbReference type="PROSITE" id="PS01209">
    <property type="entry name" value="LDLRA_1"/>
    <property type="match status" value="2"/>
</dbReference>
<dbReference type="CDD" id="cd00041">
    <property type="entry name" value="CUB"/>
    <property type="match status" value="1"/>
</dbReference>
<dbReference type="PRINTS" id="PR00261">
    <property type="entry name" value="LDLRECEPTOR"/>
</dbReference>
<accession>A0ABM0ME46</accession>
<keyword evidence="11" id="KW-1185">Reference proteome</keyword>
<evidence type="ECO:0000313" key="11">
    <source>
        <dbReference type="Proteomes" id="UP000694865"/>
    </source>
</evidence>
<dbReference type="SUPFAM" id="SSF49854">
    <property type="entry name" value="Spermadhesin, CUB domain"/>
    <property type="match status" value="1"/>
</dbReference>
<feature type="disulfide bond" evidence="9">
    <location>
        <begin position="134"/>
        <end position="149"/>
    </location>
</feature>
<dbReference type="GeneID" id="102801673"/>
<dbReference type="Pfam" id="PF00057">
    <property type="entry name" value="Ldl_recept_a"/>
    <property type="match status" value="5"/>
</dbReference>
<evidence type="ECO:0000313" key="12">
    <source>
        <dbReference type="RefSeq" id="XP_006818287.1"/>
    </source>
</evidence>
<dbReference type="InterPro" id="IPR035914">
    <property type="entry name" value="Sperma_CUB_dom_sf"/>
</dbReference>
<dbReference type="SUPFAM" id="SSF57424">
    <property type="entry name" value="LDL receptor-like module"/>
    <property type="match status" value="5"/>
</dbReference>